<dbReference type="InterPro" id="IPR040835">
    <property type="entry name" value="Nmad5"/>
</dbReference>
<dbReference type="GeneID" id="3342399"/>
<dbReference type="KEGG" id="vg:3342399"/>
<protein>
    <submittedName>
        <fullName evidence="2">Gp23</fullName>
    </submittedName>
</protein>
<dbReference type="RefSeq" id="YP_223947.1">
    <property type="nucleotide sequence ID" value="NC_006938.1"/>
</dbReference>
<reference evidence="2 3" key="1">
    <citation type="journal article" date="2005" name="Appl. Environ. Microbiol.">
        <title>Genomic analysis of bacteriophage PhiJL001: insights into its interaction with a sponge-associated alpha-proteobacterium.</title>
        <authorList>
            <person name="Lohr J.E."/>
            <person name="Chen F."/>
            <person name="Hill R.T."/>
        </authorList>
    </citation>
    <scope>NUCLEOTIDE SEQUENCE</scope>
</reference>
<dbReference type="Proteomes" id="UP000000993">
    <property type="component" value="Segment"/>
</dbReference>
<organism evidence="2 3">
    <name type="scientific">Alphaproteobacteria phage PhiJL001</name>
    <dbReference type="NCBI Taxonomy" id="2681607"/>
    <lineage>
        <taxon>Viruses</taxon>
        <taxon>Duplodnaviria</taxon>
        <taxon>Heunggongvirae</taxon>
        <taxon>Uroviricota</taxon>
        <taxon>Caudoviricetes</taxon>
        <taxon>Mesyanzhinovviridae</taxon>
        <taxon>Keylargovirus</taxon>
        <taxon>Keylargovirus JL001</taxon>
    </lineage>
</organism>
<evidence type="ECO:0000259" key="1">
    <source>
        <dbReference type="Pfam" id="PF18757"/>
    </source>
</evidence>
<dbReference type="EMBL" id="AY576273">
    <property type="protein sequence ID" value="AAT69499.1"/>
    <property type="molecule type" value="Genomic_DNA"/>
</dbReference>
<gene>
    <name evidence="2" type="ORF">JL001p23</name>
</gene>
<evidence type="ECO:0000313" key="2">
    <source>
        <dbReference type="EMBL" id="AAT69499.1"/>
    </source>
</evidence>
<evidence type="ECO:0000313" key="3">
    <source>
        <dbReference type="Proteomes" id="UP000000993"/>
    </source>
</evidence>
<proteinExistence type="predicted"/>
<keyword evidence="3" id="KW-1185">Reference proteome</keyword>
<dbReference type="Pfam" id="PF18757">
    <property type="entry name" value="Nmad5"/>
    <property type="match status" value="1"/>
</dbReference>
<sequence>MNNSQRDKLVRLILSETFSEEECVLWDECAAIGSAVYDDLYTVRERDLMADLPDGWLPTVGNLEVRFATDHTRIDFNGDMYGYGDERTKFFTRDSVFRAVSSRHKGSCVKVYDANHELCVRWREFESAKKAYLGRVAELRTETKAVIYSCTTTNSLVSKWPEVAPFVKALNIPAPVDKLPATRIDNLSVRLGLKEERAA</sequence>
<name>Q5DN82_9CAUD</name>
<accession>Q5DN82</accession>
<feature type="domain" description="Nucleotide modification associated" evidence="1">
    <location>
        <begin position="1"/>
        <end position="193"/>
    </location>
</feature>